<dbReference type="Proteomes" id="UP000189703">
    <property type="component" value="Unplaced"/>
</dbReference>
<dbReference type="OMA" id="DHSMEAK"/>
<dbReference type="FunFam" id="1.10.10.60:FF:000010">
    <property type="entry name" value="Transcriptional activator Myb isoform A"/>
    <property type="match status" value="1"/>
</dbReference>
<dbReference type="PANTHER" id="PTHR45614">
    <property type="entry name" value="MYB PROTEIN-RELATED"/>
    <property type="match status" value="1"/>
</dbReference>
<dbReference type="InterPro" id="IPR009057">
    <property type="entry name" value="Homeodomain-like_sf"/>
</dbReference>
<dbReference type="PROSITE" id="PS51293">
    <property type="entry name" value="SANT"/>
    <property type="match status" value="1"/>
</dbReference>
<evidence type="ECO:0000256" key="1">
    <source>
        <dbReference type="ARBA" id="ARBA00022737"/>
    </source>
</evidence>
<evidence type="ECO:0000256" key="3">
    <source>
        <dbReference type="SAM" id="MobiDB-lite"/>
    </source>
</evidence>
<dbReference type="eggNOG" id="KOG0048">
    <property type="taxonomic scope" value="Eukaryota"/>
</dbReference>
<dbReference type="SMART" id="SM00717">
    <property type="entry name" value="SANT"/>
    <property type="match status" value="2"/>
</dbReference>
<feature type="compositionally biased region" description="Polar residues" evidence="3">
    <location>
        <begin position="253"/>
        <end position="263"/>
    </location>
</feature>
<dbReference type="InterPro" id="IPR001005">
    <property type="entry name" value="SANT/Myb"/>
</dbReference>
<dbReference type="InterPro" id="IPR050560">
    <property type="entry name" value="MYB_TF"/>
</dbReference>
<dbReference type="GO" id="GO:0000981">
    <property type="term" value="F:DNA-binding transcription factor activity, RNA polymerase II-specific"/>
    <property type="evidence" value="ECO:0000318"/>
    <property type="project" value="GO_Central"/>
</dbReference>
<dbReference type="InterPro" id="IPR017884">
    <property type="entry name" value="SANT_dom"/>
</dbReference>
<proteinExistence type="predicted"/>
<feature type="compositionally biased region" description="Low complexity" evidence="3">
    <location>
        <begin position="286"/>
        <end position="296"/>
    </location>
</feature>
<feature type="region of interest" description="Disordered" evidence="3">
    <location>
        <begin position="286"/>
        <end position="321"/>
    </location>
</feature>
<dbReference type="InterPro" id="IPR017930">
    <property type="entry name" value="Myb_dom"/>
</dbReference>
<dbReference type="SUPFAM" id="SSF46689">
    <property type="entry name" value="Homeodomain-like"/>
    <property type="match status" value="1"/>
</dbReference>
<dbReference type="KEGG" id="nnu:104597325"/>
<dbReference type="AlphaFoldDB" id="A0A1U8A5L7"/>
<keyword evidence="1" id="KW-0677">Repeat</keyword>
<protein>
    <submittedName>
        <fullName evidence="5">Transcription factor TT2-like</fullName>
    </submittedName>
</protein>
<sequence>MEGGGFGYGLLEKKPHSLRPLPPLTAIDRFLWSPSDLFPKHTEINKIKRDTVISANGFRSFSSPSPSGGGARAADDGYSSGVLLPSSTQDMSFIDGLFAEGDSVNYRPDRNRSEGVREEMKLGEKNATCMGKRVKGGSSANLIKGQWTDEEDRLLVRLVKQYGVKKWALIAQKLVGRAGKQCRERWHNHLRPDIKKDTWSEEEEKLLVEAHEKIGNKWAEIAKRIPGRTENAIKNHWNATKRRQNSRRKINKAANQGEKSQSSILQEYIRRKSMKENSTIVNPSLLTSSTLSTNPSRQFNAVTLPDPPSSDHSTPRDDSARSYDEELLFITEFLESIYQQPSDYSTVVVSTEGDTFDGWNLQKHMSSDDELLPFAETDECGFSASTVPITNMHHNVDDIPREVTNPSSHLYSDVYIACLLNGSTPSSSTSDQNYFSDNPEIDLLMDMEQSCLNVKKEMDLIEMVSSSRFSQSNT</sequence>
<dbReference type="GO" id="GO:0006355">
    <property type="term" value="P:regulation of DNA-templated transcription"/>
    <property type="evidence" value="ECO:0000318"/>
    <property type="project" value="GO_Central"/>
</dbReference>
<dbReference type="Pfam" id="PF13921">
    <property type="entry name" value="Myb_DNA-bind_6"/>
    <property type="match status" value="1"/>
</dbReference>
<keyword evidence="2" id="KW-0238">DNA-binding</keyword>
<dbReference type="CDD" id="cd00167">
    <property type="entry name" value="SANT"/>
    <property type="match status" value="2"/>
</dbReference>
<evidence type="ECO:0000256" key="2">
    <source>
        <dbReference type="ARBA" id="ARBA00023125"/>
    </source>
</evidence>
<dbReference type="OrthoDB" id="2143914at2759"/>
<name>A0A1U8A5L7_NELNU</name>
<dbReference type="GO" id="GO:0000978">
    <property type="term" value="F:RNA polymerase II cis-regulatory region sequence-specific DNA binding"/>
    <property type="evidence" value="ECO:0000318"/>
    <property type="project" value="GO_Central"/>
</dbReference>
<dbReference type="Gene3D" id="1.10.10.60">
    <property type="entry name" value="Homeodomain-like"/>
    <property type="match status" value="2"/>
</dbReference>
<dbReference type="GeneID" id="104597325"/>
<accession>A0A1U8A5L7</accession>
<reference evidence="5" key="1">
    <citation type="submission" date="2025-08" db="UniProtKB">
        <authorList>
            <consortium name="RefSeq"/>
        </authorList>
    </citation>
    <scope>IDENTIFICATION</scope>
</reference>
<keyword evidence="4" id="KW-1185">Reference proteome</keyword>
<dbReference type="RefSeq" id="XP_010257103.1">
    <property type="nucleotide sequence ID" value="XM_010258801.1"/>
</dbReference>
<feature type="compositionally biased region" description="Basic residues" evidence="3">
    <location>
        <begin position="239"/>
        <end position="251"/>
    </location>
</feature>
<dbReference type="PROSITE" id="PS50090">
    <property type="entry name" value="MYB_LIKE"/>
    <property type="match status" value="2"/>
</dbReference>
<dbReference type="PROSITE" id="PS51294">
    <property type="entry name" value="HTH_MYB"/>
    <property type="match status" value="2"/>
</dbReference>
<evidence type="ECO:0000313" key="5">
    <source>
        <dbReference type="RefSeq" id="XP_010257103.1"/>
    </source>
</evidence>
<feature type="region of interest" description="Disordered" evidence="3">
    <location>
        <begin position="229"/>
        <end position="263"/>
    </location>
</feature>
<evidence type="ECO:0000313" key="4">
    <source>
        <dbReference type="Proteomes" id="UP000189703"/>
    </source>
</evidence>
<dbReference type="GO" id="GO:0005634">
    <property type="term" value="C:nucleus"/>
    <property type="evidence" value="ECO:0000318"/>
    <property type="project" value="GO_Central"/>
</dbReference>
<organism evidence="4 5">
    <name type="scientific">Nelumbo nucifera</name>
    <name type="common">Sacred lotus</name>
    <dbReference type="NCBI Taxonomy" id="4432"/>
    <lineage>
        <taxon>Eukaryota</taxon>
        <taxon>Viridiplantae</taxon>
        <taxon>Streptophyta</taxon>
        <taxon>Embryophyta</taxon>
        <taxon>Tracheophyta</taxon>
        <taxon>Spermatophyta</taxon>
        <taxon>Magnoliopsida</taxon>
        <taxon>Proteales</taxon>
        <taxon>Nelumbonaceae</taxon>
        <taxon>Nelumbo</taxon>
    </lineage>
</organism>
<dbReference type="PANTHER" id="PTHR45614:SF218">
    <property type="entry name" value="TRANSCRIPTION FACTOR MYB119-RELATED"/>
    <property type="match status" value="1"/>
</dbReference>
<gene>
    <name evidence="5" type="primary">LOC104597325</name>
</gene>